<dbReference type="EMBL" id="JBHUJC010000024">
    <property type="protein sequence ID" value="MFD2276406.1"/>
    <property type="molecule type" value="Genomic_DNA"/>
</dbReference>
<evidence type="ECO:0000313" key="4">
    <source>
        <dbReference type="Proteomes" id="UP001597297"/>
    </source>
</evidence>
<sequence>MAKPITIITQFDGKSQHGSFPQHMWHRYRWWVITRSLLCIAAICLGAYLMEPGSEGGLIGGGLVMVGSLGFMRPMLWQMWQERGLRKHPAYNSKVRYTFSENGISMAGKAGEADVAWNELHELKQSKKGLLIYKDKKQYIWIANDAFEAGQMEAILGMWQQSGK</sequence>
<gene>
    <name evidence="3" type="ORF">ACFSQZ_07990</name>
</gene>
<name>A0ABW5E1F8_9BACT</name>
<accession>A0ABW5E1F8</accession>
<dbReference type="RefSeq" id="WP_377094144.1">
    <property type="nucleotide sequence ID" value="NZ_JBHSJM010000001.1"/>
</dbReference>
<reference evidence="4" key="1">
    <citation type="journal article" date="2019" name="Int. J. Syst. Evol. Microbiol.">
        <title>The Global Catalogue of Microorganisms (GCM) 10K type strain sequencing project: providing services to taxonomists for standard genome sequencing and annotation.</title>
        <authorList>
            <consortium name="The Broad Institute Genomics Platform"/>
            <consortium name="The Broad Institute Genome Sequencing Center for Infectious Disease"/>
            <person name="Wu L."/>
            <person name="Ma J."/>
        </authorList>
    </citation>
    <scope>NUCLEOTIDE SEQUENCE [LARGE SCALE GENOMIC DNA]</scope>
    <source>
        <strain evidence="4">JCM 16545</strain>
    </source>
</reference>
<keyword evidence="4" id="KW-1185">Reference proteome</keyword>
<feature type="domain" description="YcxB-like C-terminal" evidence="2">
    <location>
        <begin position="99"/>
        <end position="155"/>
    </location>
</feature>
<organism evidence="3 4">
    <name type="scientific">Rubritalea spongiae</name>
    <dbReference type="NCBI Taxonomy" id="430797"/>
    <lineage>
        <taxon>Bacteria</taxon>
        <taxon>Pseudomonadati</taxon>
        <taxon>Verrucomicrobiota</taxon>
        <taxon>Verrucomicrobiia</taxon>
        <taxon>Verrucomicrobiales</taxon>
        <taxon>Rubritaleaceae</taxon>
        <taxon>Rubritalea</taxon>
    </lineage>
</organism>
<dbReference type="InterPro" id="IPR025588">
    <property type="entry name" value="YcxB-like_C"/>
</dbReference>
<comment type="caution">
    <text evidence="3">The sequence shown here is derived from an EMBL/GenBank/DDBJ whole genome shotgun (WGS) entry which is preliminary data.</text>
</comment>
<keyword evidence="1" id="KW-1133">Transmembrane helix</keyword>
<feature type="transmembrane region" description="Helical" evidence="1">
    <location>
        <begin position="56"/>
        <end position="76"/>
    </location>
</feature>
<keyword evidence="1" id="KW-0812">Transmembrane</keyword>
<evidence type="ECO:0000313" key="3">
    <source>
        <dbReference type="EMBL" id="MFD2276406.1"/>
    </source>
</evidence>
<keyword evidence="1" id="KW-0472">Membrane</keyword>
<evidence type="ECO:0000256" key="1">
    <source>
        <dbReference type="SAM" id="Phobius"/>
    </source>
</evidence>
<proteinExistence type="predicted"/>
<feature type="transmembrane region" description="Helical" evidence="1">
    <location>
        <begin position="30"/>
        <end position="50"/>
    </location>
</feature>
<dbReference type="Pfam" id="PF14317">
    <property type="entry name" value="YcxB"/>
    <property type="match status" value="1"/>
</dbReference>
<protein>
    <submittedName>
        <fullName evidence="3">YcxB family protein</fullName>
    </submittedName>
</protein>
<evidence type="ECO:0000259" key="2">
    <source>
        <dbReference type="Pfam" id="PF14317"/>
    </source>
</evidence>
<dbReference type="Proteomes" id="UP001597297">
    <property type="component" value="Unassembled WGS sequence"/>
</dbReference>